<dbReference type="InterPro" id="IPR050245">
    <property type="entry name" value="PrsA_foldase"/>
</dbReference>
<proteinExistence type="inferred from homology"/>
<keyword evidence="4 11" id="KW-1003">Cell membrane</keyword>
<comment type="catalytic activity">
    <reaction evidence="1 11">
        <text>[protein]-peptidylproline (omega=180) = [protein]-peptidylproline (omega=0)</text>
        <dbReference type="Rhea" id="RHEA:16237"/>
        <dbReference type="Rhea" id="RHEA-COMP:10747"/>
        <dbReference type="Rhea" id="RHEA-COMP:10748"/>
        <dbReference type="ChEBI" id="CHEBI:83833"/>
        <dbReference type="ChEBI" id="CHEBI:83834"/>
        <dbReference type="EC" id="5.2.1.8"/>
    </reaction>
</comment>
<evidence type="ECO:0000256" key="4">
    <source>
        <dbReference type="ARBA" id="ARBA00022475"/>
    </source>
</evidence>
<evidence type="ECO:0000256" key="6">
    <source>
        <dbReference type="ARBA" id="ARBA00023110"/>
    </source>
</evidence>
<comment type="subcellular location">
    <subcellularLocation>
        <location evidence="2 11">Cell membrane</location>
        <topology evidence="2 11">Lipid-anchor</topology>
    </subcellularLocation>
</comment>
<evidence type="ECO:0000256" key="10">
    <source>
        <dbReference type="ARBA" id="ARBA00023288"/>
    </source>
</evidence>
<evidence type="ECO:0000256" key="12">
    <source>
        <dbReference type="SAM" id="MobiDB-lite"/>
    </source>
</evidence>
<evidence type="ECO:0000256" key="1">
    <source>
        <dbReference type="ARBA" id="ARBA00000971"/>
    </source>
</evidence>
<keyword evidence="8 11" id="KW-0564">Palmitate</keyword>
<name>A0A919WIV3_9BACI</name>
<evidence type="ECO:0000256" key="9">
    <source>
        <dbReference type="ARBA" id="ARBA00023235"/>
    </source>
</evidence>
<feature type="chain" id="PRO_5038950972" description="Foldase protein PrsA" evidence="13">
    <location>
        <begin position="19"/>
        <end position="299"/>
    </location>
</feature>
<dbReference type="SUPFAM" id="SSF54534">
    <property type="entry name" value="FKBP-like"/>
    <property type="match status" value="1"/>
</dbReference>
<sequence>MKKWVLSLLLLVGIVTLAACNNGGNSETVAETKAGNITKDELYEAMKKSYGQNVLQQLVYEKILSEKYEVTDEELDAKFNEVKEQLGANFEMALMQYNMTEESFKDSLKLDLLVEKAATADMEVTDEEVQEYYDNYKPQIKARHILVEDEATAKEVKAKLDDGGDFAELAKEYSQDPGSAEEGGELGWFGPGMMVQPFEEAAYALDVNEISEPVKSDNGFHIIQVTEKEEKKPLEDMRAEIEYEVKVSKIDNTMMSETLQKELKEANVKISDKELSGFMQSDEGAEGTEAEKNTESDEK</sequence>
<evidence type="ECO:0000256" key="3">
    <source>
        <dbReference type="ARBA" id="ARBA00006071"/>
    </source>
</evidence>
<dbReference type="InterPro" id="IPR023058">
    <property type="entry name" value="PPIase_PpiC_CS"/>
</dbReference>
<dbReference type="GO" id="GO:0003755">
    <property type="term" value="F:peptidyl-prolyl cis-trans isomerase activity"/>
    <property type="evidence" value="ECO:0007669"/>
    <property type="project" value="UniProtKB-UniRule"/>
</dbReference>
<evidence type="ECO:0000259" key="14">
    <source>
        <dbReference type="PROSITE" id="PS50198"/>
    </source>
</evidence>
<dbReference type="Proteomes" id="UP000682111">
    <property type="component" value="Unassembled WGS sequence"/>
</dbReference>
<dbReference type="SUPFAM" id="SSF109998">
    <property type="entry name" value="Triger factor/SurA peptide-binding domain-like"/>
    <property type="match status" value="1"/>
</dbReference>
<dbReference type="GO" id="GO:0006457">
    <property type="term" value="P:protein folding"/>
    <property type="evidence" value="ECO:0007669"/>
    <property type="project" value="UniProtKB-UniRule"/>
</dbReference>
<dbReference type="EMBL" id="BORC01000004">
    <property type="protein sequence ID" value="GIN62850.1"/>
    <property type="molecule type" value="Genomic_DNA"/>
</dbReference>
<dbReference type="GO" id="GO:0005886">
    <property type="term" value="C:plasma membrane"/>
    <property type="evidence" value="ECO:0007669"/>
    <property type="project" value="UniProtKB-SubCell"/>
</dbReference>
<feature type="domain" description="PpiC" evidence="14">
    <location>
        <begin position="137"/>
        <end position="227"/>
    </location>
</feature>
<keyword evidence="6 11" id="KW-0697">Rotamase</keyword>
<evidence type="ECO:0000313" key="15">
    <source>
        <dbReference type="EMBL" id="GIN62850.1"/>
    </source>
</evidence>
<keyword evidence="10 11" id="KW-0449">Lipoprotein</keyword>
<dbReference type="PANTHER" id="PTHR47245:SF1">
    <property type="entry name" value="FOLDASE PROTEIN PRSA"/>
    <property type="match status" value="1"/>
</dbReference>
<dbReference type="HAMAP" id="MF_01145">
    <property type="entry name" value="Foldase_PrsA"/>
    <property type="match status" value="1"/>
</dbReference>
<dbReference type="InterPro" id="IPR046357">
    <property type="entry name" value="PPIase_dom_sf"/>
</dbReference>
<gene>
    <name evidence="15" type="primary">prsA2</name>
    <name evidence="11" type="synonym">prsA</name>
    <name evidence="15" type="ORF">J27TS8_28430</name>
</gene>
<evidence type="ECO:0000256" key="13">
    <source>
        <dbReference type="SAM" id="SignalP"/>
    </source>
</evidence>
<comment type="caution">
    <text evidence="15">The sequence shown here is derived from an EMBL/GenBank/DDBJ whole genome shotgun (WGS) entry which is preliminary data.</text>
</comment>
<dbReference type="Pfam" id="PF13616">
    <property type="entry name" value="Rotamase_3"/>
    <property type="match status" value="1"/>
</dbReference>
<evidence type="ECO:0000256" key="8">
    <source>
        <dbReference type="ARBA" id="ARBA00023139"/>
    </source>
</evidence>
<protein>
    <recommendedName>
        <fullName evidence="11">Foldase protein PrsA</fullName>
        <ecNumber evidence="11">5.2.1.8</ecNumber>
    </recommendedName>
</protein>
<dbReference type="RefSeq" id="WP_212933960.1">
    <property type="nucleotide sequence ID" value="NZ_BORC01000004.1"/>
</dbReference>
<keyword evidence="9 11" id="KW-0413">Isomerase</keyword>
<feature type="compositionally biased region" description="Basic and acidic residues" evidence="12">
    <location>
        <begin position="289"/>
        <end position="299"/>
    </location>
</feature>
<dbReference type="PROSITE" id="PS01096">
    <property type="entry name" value="PPIC_PPIASE_1"/>
    <property type="match status" value="1"/>
</dbReference>
<evidence type="ECO:0000256" key="7">
    <source>
        <dbReference type="ARBA" id="ARBA00023136"/>
    </source>
</evidence>
<evidence type="ECO:0000256" key="5">
    <source>
        <dbReference type="ARBA" id="ARBA00022729"/>
    </source>
</evidence>
<dbReference type="InterPro" id="IPR023059">
    <property type="entry name" value="Foldase_PrsA"/>
</dbReference>
<keyword evidence="5 11" id="KW-0732">Signal</keyword>
<comment type="function">
    <text evidence="11">Plays a major role in protein secretion by helping the post-translocational extracellular folding of several secreted proteins.</text>
</comment>
<comment type="similarity">
    <text evidence="3 11">Belongs to the PrsA family.</text>
</comment>
<accession>A0A919WIV3</accession>
<dbReference type="EC" id="5.2.1.8" evidence="11"/>
<evidence type="ECO:0000256" key="11">
    <source>
        <dbReference type="HAMAP-Rule" id="MF_01145"/>
    </source>
</evidence>
<keyword evidence="7 11" id="KW-0472">Membrane</keyword>
<dbReference type="PANTHER" id="PTHR47245">
    <property type="entry name" value="PEPTIDYLPROLYL ISOMERASE"/>
    <property type="match status" value="1"/>
</dbReference>
<evidence type="ECO:0000313" key="16">
    <source>
        <dbReference type="Proteomes" id="UP000682111"/>
    </source>
</evidence>
<dbReference type="InterPro" id="IPR000297">
    <property type="entry name" value="PPIase_PpiC"/>
</dbReference>
<dbReference type="PROSITE" id="PS51257">
    <property type="entry name" value="PROKAR_LIPOPROTEIN"/>
    <property type="match status" value="1"/>
</dbReference>
<dbReference type="AlphaFoldDB" id="A0A919WIV3"/>
<reference evidence="15" key="1">
    <citation type="submission" date="2021-03" db="EMBL/GenBank/DDBJ databases">
        <title>Antimicrobial resistance genes in bacteria isolated from Japanese honey, and their potential for conferring macrolide and lincosamide resistance in the American foulbrood pathogen Paenibacillus larvae.</title>
        <authorList>
            <person name="Okamoto M."/>
            <person name="Kumagai M."/>
            <person name="Kanamori H."/>
            <person name="Takamatsu D."/>
        </authorList>
    </citation>
    <scope>NUCLEOTIDE SEQUENCE</scope>
    <source>
        <strain evidence="15">J27TS8</strain>
    </source>
</reference>
<evidence type="ECO:0000256" key="2">
    <source>
        <dbReference type="ARBA" id="ARBA00004193"/>
    </source>
</evidence>
<dbReference type="PROSITE" id="PS50198">
    <property type="entry name" value="PPIC_PPIASE_2"/>
    <property type="match status" value="1"/>
</dbReference>
<dbReference type="Gene3D" id="3.10.50.40">
    <property type="match status" value="1"/>
</dbReference>
<keyword evidence="16" id="KW-1185">Reference proteome</keyword>
<dbReference type="InterPro" id="IPR027304">
    <property type="entry name" value="Trigger_fact/SurA_dom_sf"/>
</dbReference>
<organism evidence="15 16">
    <name type="scientific">Robertmurraya siralis</name>
    <dbReference type="NCBI Taxonomy" id="77777"/>
    <lineage>
        <taxon>Bacteria</taxon>
        <taxon>Bacillati</taxon>
        <taxon>Bacillota</taxon>
        <taxon>Bacilli</taxon>
        <taxon>Bacillales</taxon>
        <taxon>Bacillaceae</taxon>
        <taxon>Robertmurraya</taxon>
    </lineage>
</organism>
<feature type="region of interest" description="Disordered" evidence="12">
    <location>
        <begin position="274"/>
        <end position="299"/>
    </location>
</feature>
<feature type="signal peptide" evidence="13">
    <location>
        <begin position="1"/>
        <end position="18"/>
    </location>
</feature>